<keyword evidence="1" id="KW-0472">Membrane</keyword>
<feature type="transmembrane region" description="Helical" evidence="1">
    <location>
        <begin position="220"/>
        <end position="239"/>
    </location>
</feature>
<dbReference type="EMBL" id="NCVQ01000006">
    <property type="protein sequence ID" value="PWZ24007.1"/>
    <property type="molecule type" value="Genomic_DNA"/>
</dbReference>
<dbReference type="AlphaFoldDB" id="A0A3L6EXC7"/>
<dbReference type="Proteomes" id="UP000251960">
    <property type="component" value="Chromosome 5"/>
</dbReference>
<protein>
    <submittedName>
        <fullName evidence="2">Uncharacterized protein</fullName>
    </submittedName>
</protein>
<name>A0A3L6EXC7_MAIZE</name>
<feature type="transmembrane region" description="Helical" evidence="1">
    <location>
        <begin position="85"/>
        <end position="109"/>
    </location>
</feature>
<organism evidence="2 3">
    <name type="scientific">Zea mays</name>
    <name type="common">Maize</name>
    <dbReference type="NCBI Taxonomy" id="4577"/>
    <lineage>
        <taxon>Eukaryota</taxon>
        <taxon>Viridiplantae</taxon>
        <taxon>Streptophyta</taxon>
        <taxon>Embryophyta</taxon>
        <taxon>Tracheophyta</taxon>
        <taxon>Spermatophyta</taxon>
        <taxon>Magnoliopsida</taxon>
        <taxon>Liliopsida</taxon>
        <taxon>Poales</taxon>
        <taxon>Poaceae</taxon>
        <taxon>PACMAD clade</taxon>
        <taxon>Panicoideae</taxon>
        <taxon>Andropogonodae</taxon>
        <taxon>Andropogoneae</taxon>
        <taxon>Tripsacinae</taxon>
        <taxon>Zea</taxon>
    </lineage>
</organism>
<dbReference type="InterPro" id="IPR005134">
    <property type="entry name" value="UPF0114"/>
</dbReference>
<dbReference type="PANTHER" id="PTHR31721">
    <property type="entry name" value="OS06G0710300 PROTEIN"/>
    <property type="match status" value="1"/>
</dbReference>
<evidence type="ECO:0000313" key="2">
    <source>
        <dbReference type="EMBL" id="PWZ24007.1"/>
    </source>
</evidence>
<gene>
    <name evidence="2" type="ORF">Zm00014a_042831</name>
</gene>
<sequence length="251" mass="27180">MKPRPLGCGCGCVPAAVGCVGWAWRPTPRPRGGGRAAGVSPKCSHSAAAAGAVQSEDRRREVLYRPVELPGTGYGSELEARIEKVIYACRFMTFFGICGLLLGSVPCFLKGCVFVMDAFVEYYRHGAGKVILLLVEAIEMFLIATVTFVLGTGLYELFISNMDSFYGSNLFGLFSLPERPKWVEIKSVNDLKTKLGHVIVMVLLVGIFEKSKRVTITSCADLLCFAGSIFLSSVCLYLLSKLHTTKGGSQA</sequence>
<dbReference type="OMA" id="LMMLIIK"/>
<evidence type="ECO:0000256" key="1">
    <source>
        <dbReference type="SAM" id="Phobius"/>
    </source>
</evidence>
<reference evidence="2 3" key="1">
    <citation type="journal article" date="2018" name="Nat. Genet.">
        <title>Extensive intraspecific gene order and gene structural variations between Mo17 and other maize genomes.</title>
        <authorList>
            <person name="Sun S."/>
            <person name="Zhou Y."/>
            <person name="Chen J."/>
            <person name="Shi J."/>
            <person name="Zhao H."/>
            <person name="Zhao H."/>
            <person name="Song W."/>
            <person name="Zhang M."/>
            <person name="Cui Y."/>
            <person name="Dong X."/>
            <person name="Liu H."/>
            <person name="Ma X."/>
            <person name="Jiao Y."/>
            <person name="Wang B."/>
            <person name="Wei X."/>
            <person name="Stein J.C."/>
            <person name="Glaubitz J.C."/>
            <person name="Lu F."/>
            <person name="Yu G."/>
            <person name="Liang C."/>
            <person name="Fengler K."/>
            <person name="Li B."/>
            <person name="Rafalski A."/>
            <person name="Schnable P.S."/>
            <person name="Ware D.H."/>
            <person name="Buckler E.S."/>
            <person name="Lai J."/>
        </authorList>
    </citation>
    <scope>NUCLEOTIDE SEQUENCE [LARGE SCALE GENOMIC DNA]</scope>
    <source>
        <strain evidence="3">cv. Missouri 17</strain>
        <tissue evidence="2">Seedling</tissue>
    </source>
</reference>
<dbReference type="Pfam" id="PF03350">
    <property type="entry name" value="UPF0114"/>
    <property type="match status" value="1"/>
</dbReference>
<keyword evidence="1" id="KW-0812">Transmembrane</keyword>
<comment type="caution">
    <text evidence="2">The sequence shown here is derived from an EMBL/GenBank/DDBJ whole genome shotgun (WGS) entry which is preliminary data.</text>
</comment>
<keyword evidence="1" id="KW-1133">Transmembrane helix</keyword>
<dbReference type="PANTHER" id="PTHR31721:SF4">
    <property type="entry name" value="OS06G0710300 PROTEIN"/>
    <property type="match status" value="1"/>
</dbReference>
<proteinExistence type="predicted"/>
<evidence type="ECO:0000313" key="3">
    <source>
        <dbReference type="Proteomes" id="UP000251960"/>
    </source>
</evidence>
<feature type="transmembrane region" description="Helical" evidence="1">
    <location>
        <begin position="130"/>
        <end position="155"/>
    </location>
</feature>
<accession>A0A3L6EXC7</accession>
<dbReference type="PROSITE" id="PS51257">
    <property type="entry name" value="PROKAR_LIPOPROTEIN"/>
    <property type="match status" value="1"/>
</dbReference>
<dbReference type="ExpressionAtlas" id="A0A3L6EXC7">
    <property type="expression patterns" value="baseline and differential"/>
</dbReference>